<name>A0A183N0D2_9TREM</name>
<evidence type="ECO:0000313" key="1">
    <source>
        <dbReference type="EMBL" id="VDP40676.1"/>
    </source>
</evidence>
<keyword evidence="2" id="KW-1185">Reference proteome</keyword>
<dbReference type="Proteomes" id="UP000277204">
    <property type="component" value="Unassembled WGS sequence"/>
</dbReference>
<reference evidence="1 2" key="1">
    <citation type="submission" date="2018-11" db="EMBL/GenBank/DDBJ databases">
        <authorList>
            <consortium name="Pathogen Informatics"/>
        </authorList>
    </citation>
    <scope>NUCLEOTIDE SEQUENCE [LARGE SCALE GENOMIC DNA]</scope>
    <source>
        <strain evidence="1 2">Zambia</strain>
    </source>
</reference>
<evidence type="ECO:0000313" key="2">
    <source>
        <dbReference type="Proteomes" id="UP000277204"/>
    </source>
</evidence>
<sequence length="190" mass="21513">MIDWILRTSPSVEKYEIQWTARMQMDDLDFADDLFLLSNTQQQMQGNMTSVAAASASVDLSIHKGKIDGEALESIKSLTYVGSIIDEHGGSADVNVQISKARAASICNCRTSGTQNNCCQPTPVSEFSIQISKQFYCMIWKRGQLRIPSSRRYEYLSTIVYTKYSCSVCLTLSATTYYGREHTRFQRRKE</sequence>
<dbReference type="AlphaFoldDB" id="A0A183N0D2"/>
<protein>
    <submittedName>
        <fullName evidence="1">Uncharacterized protein</fullName>
    </submittedName>
</protein>
<dbReference type="EMBL" id="UZAI01018851">
    <property type="protein sequence ID" value="VDP40676.1"/>
    <property type="molecule type" value="Genomic_DNA"/>
</dbReference>
<gene>
    <name evidence="1" type="ORF">SMRZ_LOCUS21757</name>
</gene>
<proteinExistence type="predicted"/>
<organism evidence="1 2">
    <name type="scientific">Schistosoma margrebowiei</name>
    <dbReference type="NCBI Taxonomy" id="48269"/>
    <lineage>
        <taxon>Eukaryota</taxon>
        <taxon>Metazoa</taxon>
        <taxon>Spiralia</taxon>
        <taxon>Lophotrochozoa</taxon>
        <taxon>Platyhelminthes</taxon>
        <taxon>Trematoda</taxon>
        <taxon>Digenea</taxon>
        <taxon>Strigeidida</taxon>
        <taxon>Schistosomatoidea</taxon>
        <taxon>Schistosomatidae</taxon>
        <taxon>Schistosoma</taxon>
    </lineage>
</organism>
<accession>A0A183N0D2</accession>